<keyword evidence="3" id="KW-1185">Reference proteome</keyword>
<gene>
    <name evidence="2" type="ORF">ROHU_020040</name>
</gene>
<reference evidence="2 3" key="1">
    <citation type="submission" date="2018-03" db="EMBL/GenBank/DDBJ databases">
        <title>Draft genome sequence of Rohu Carp (Labeo rohita).</title>
        <authorList>
            <person name="Das P."/>
            <person name="Kushwaha B."/>
            <person name="Joshi C.G."/>
            <person name="Kumar D."/>
            <person name="Nagpure N.S."/>
            <person name="Sahoo L."/>
            <person name="Das S.P."/>
            <person name="Bit A."/>
            <person name="Patnaik S."/>
            <person name="Meher P.K."/>
            <person name="Jayasankar P."/>
            <person name="Koringa P.G."/>
            <person name="Patel N.V."/>
            <person name="Hinsu A.T."/>
            <person name="Kumar R."/>
            <person name="Pandey M."/>
            <person name="Agarwal S."/>
            <person name="Srivastava S."/>
            <person name="Singh M."/>
            <person name="Iquebal M.A."/>
            <person name="Jaiswal S."/>
            <person name="Angadi U.B."/>
            <person name="Kumar N."/>
            <person name="Raza M."/>
            <person name="Shah T.M."/>
            <person name="Rai A."/>
            <person name="Jena J.K."/>
        </authorList>
    </citation>
    <scope>NUCLEOTIDE SEQUENCE [LARGE SCALE GENOMIC DNA]</scope>
    <source>
        <strain evidence="2">DASCIFA01</strain>
        <tissue evidence="2">Testis</tissue>
    </source>
</reference>
<name>A0A498N5F8_LABRO</name>
<dbReference type="Pfam" id="PF16297">
    <property type="entry name" value="DUF4939"/>
    <property type="match status" value="1"/>
</dbReference>
<organism evidence="2 3">
    <name type="scientific">Labeo rohita</name>
    <name type="common">Indian major carp</name>
    <name type="synonym">Cyprinus rohita</name>
    <dbReference type="NCBI Taxonomy" id="84645"/>
    <lineage>
        <taxon>Eukaryota</taxon>
        <taxon>Metazoa</taxon>
        <taxon>Chordata</taxon>
        <taxon>Craniata</taxon>
        <taxon>Vertebrata</taxon>
        <taxon>Euteleostomi</taxon>
        <taxon>Actinopterygii</taxon>
        <taxon>Neopterygii</taxon>
        <taxon>Teleostei</taxon>
        <taxon>Ostariophysi</taxon>
        <taxon>Cypriniformes</taxon>
        <taxon>Cyprinidae</taxon>
        <taxon>Labeoninae</taxon>
        <taxon>Labeonini</taxon>
        <taxon>Labeo</taxon>
    </lineage>
</organism>
<dbReference type="AlphaFoldDB" id="A0A498N5F8"/>
<dbReference type="Proteomes" id="UP000290572">
    <property type="component" value="Unassembled WGS sequence"/>
</dbReference>
<protein>
    <submittedName>
        <fullName evidence="2">LDOC1L-like isoform X1</fullName>
    </submittedName>
</protein>
<feature type="domain" description="DUF4939" evidence="1">
    <location>
        <begin position="38"/>
        <end position="125"/>
    </location>
</feature>
<accession>A0A498N5F8</accession>
<evidence type="ECO:0000313" key="2">
    <source>
        <dbReference type="EMBL" id="RXN27443.1"/>
    </source>
</evidence>
<dbReference type="EMBL" id="QBIY01012028">
    <property type="protein sequence ID" value="RXN27443.1"/>
    <property type="molecule type" value="Genomic_DNA"/>
</dbReference>
<sequence length="193" mass="21432">MEERRAVADATFAELVDAVRSSLQDASGSRASELPSPAVPSIASPLARPAPFAGEAERCSGFLLQVSLYMEIQASQFPTERAKVAFVISLLTDRALSWAEALWNIRHPRLNELATFLEYIKEVFSQTTSCSELRGKDTREKRKSSALNPWRPIKLKRVKSINRVKSSNSLPSKVIILTPAKQHQTPREINGPC</sequence>
<proteinExistence type="predicted"/>
<dbReference type="STRING" id="84645.A0A498N5F8"/>
<dbReference type="InterPro" id="IPR032549">
    <property type="entry name" value="DUF4939"/>
</dbReference>
<evidence type="ECO:0000313" key="3">
    <source>
        <dbReference type="Proteomes" id="UP000290572"/>
    </source>
</evidence>
<evidence type="ECO:0000259" key="1">
    <source>
        <dbReference type="Pfam" id="PF16297"/>
    </source>
</evidence>
<comment type="caution">
    <text evidence="2">The sequence shown here is derived from an EMBL/GenBank/DDBJ whole genome shotgun (WGS) entry which is preliminary data.</text>
</comment>